<evidence type="ECO:0000256" key="1">
    <source>
        <dbReference type="ARBA" id="ARBA00005033"/>
    </source>
</evidence>
<dbReference type="InterPro" id="IPR040442">
    <property type="entry name" value="Pyrv_kinase-like_dom_sf"/>
</dbReference>
<dbReference type="SUPFAM" id="SSF51621">
    <property type="entry name" value="Phosphoenolpyruvate/pyruvate domain"/>
    <property type="match status" value="1"/>
</dbReference>
<dbReference type="Pfam" id="PF02548">
    <property type="entry name" value="Pantoate_transf"/>
    <property type="match status" value="1"/>
</dbReference>
<evidence type="ECO:0000313" key="8">
    <source>
        <dbReference type="Proteomes" id="UP000000689"/>
    </source>
</evidence>
<comment type="function">
    <text evidence="6">Catalyzes the reversible reaction in which hydroxymethyl group from 5,10-methylenetetrahydrofolate is transferred onto alpha-ketoisovalerate to form ketopantoate.</text>
</comment>
<comment type="catalytic activity">
    <reaction evidence="5 6">
        <text>(6R)-5,10-methylene-5,6,7,8-tetrahydrofolate + 3-methyl-2-oxobutanoate + H2O = 2-dehydropantoate + (6S)-5,6,7,8-tetrahydrofolate</text>
        <dbReference type="Rhea" id="RHEA:11824"/>
        <dbReference type="ChEBI" id="CHEBI:11561"/>
        <dbReference type="ChEBI" id="CHEBI:11851"/>
        <dbReference type="ChEBI" id="CHEBI:15377"/>
        <dbReference type="ChEBI" id="CHEBI:15636"/>
        <dbReference type="ChEBI" id="CHEBI:57453"/>
        <dbReference type="EC" id="2.1.2.11"/>
    </reaction>
</comment>
<gene>
    <name evidence="7" type="primary">NDAI0C05760</name>
    <name evidence="7" type="ordered locus">NDAI_0C05760</name>
</gene>
<name>G0W8X4_NAUDC</name>
<dbReference type="GO" id="GO:0015940">
    <property type="term" value="P:pantothenate biosynthetic process"/>
    <property type="evidence" value="ECO:0007669"/>
    <property type="project" value="UniProtKB-UniPathway"/>
</dbReference>
<dbReference type="KEGG" id="ndi:NDAI_0C05760"/>
<comment type="pathway">
    <text evidence="1 6">Cofactor biosynthesis; (R)-pantothenate biosynthesis; (R)-pantoate from 3-methyl-2-oxobutanoate: step 1/2.</text>
</comment>
<sequence length="314" mass="34498">MYPIIKRSLFRIPTLARLYSAQPLKKKATTTILDIQSKRSKDIPITMTTAYDSITASWCHEAQSDMILVGDSLAMTSLGYASTTDLPFDEFKYHVKSVCRVPGPSLIVVDMPFGSFESSIPFGISNAIELMKLDSNVTSLKVEVGLHTKDKYTPKLIGELCARGIPVMGHIGLTPQRAHSLGGFKVQGNKSVEETRELLETAKLLQDLGCWSILMECVPHKVATLITSKLDVPTIGIGAGNGTNGQVLVISDMLGMQGKSVPKFVKKYSNLNEIAINGIANYTKEVMEKSFPETASHTFKIKDELWEEIEKNVA</sequence>
<dbReference type="FunFam" id="3.20.20.60:FF:000003">
    <property type="entry name" value="3-methyl-2-oxobutanoate hydroxymethyltransferase"/>
    <property type="match status" value="1"/>
</dbReference>
<dbReference type="EC" id="2.1.2.11" evidence="3 6"/>
<evidence type="ECO:0000256" key="5">
    <source>
        <dbReference type="ARBA" id="ARBA00049172"/>
    </source>
</evidence>
<reference evidence="7 8" key="1">
    <citation type="journal article" date="2011" name="Proc. Natl. Acad. Sci. U.S.A.">
        <title>Evolutionary erosion of yeast sex chromosomes by mating-type switching accidents.</title>
        <authorList>
            <person name="Gordon J.L."/>
            <person name="Armisen D."/>
            <person name="Proux-Wera E."/>
            <person name="Oheigeartaigh S.S."/>
            <person name="Byrne K.P."/>
            <person name="Wolfe K.H."/>
        </authorList>
    </citation>
    <scope>NUCLEOTIDE SEQUENCE [LARGE SCALE GENOMIC DNA]</scope>
    <source>
        <strain evidence="8">ATCC 10597 / BCRC 20456 / CBS 421 / NBRC 0211 / NRRL Y-12639</strain>
    </source>
</reference>
<dbReference type="PANTHER" id="PTHR20881">
    <property type="entry name" value="3-METHYL-2-OXOBUTANOATE HYDROXYMETHYLTRANSFERASE"/>
    <property type="match status" value="1"/>
</dbReference>
<proteinExistence type="inferred from homology"/>
<evidence type="ECO:0000256" key="2">
    <source>
        <dbReference type="ARBA" id="ARBA00008676"/>
    </source>
</evidence>
<evidence type="ECO:0000313" key="7">
    <source>
        <dbReference type="EMBL" id="CCD24235.1"/>
    </source>
</evidence>
<dbReference type="PIRSF" id="PIRSF000388">
    <property type="entry name" value="Pantoate_hydroxy_MeTrfase"/>
    <property type="match status" value="1"/>
</dbReference>
<dbReference type="HOGENOM" id="CLU_036645_0_1_1"/>
<dbReference type="OMA" id="VLVWTDM"/>
<dbReference type="UniPathway" id="UPA00028">
    <property type="reaction ID" value="UER00003"/>
</dbReference>
<protein>
    <recommendedName>
        <fullName evidence="3 6">3-methyl-2-oxobutanoate hydroxymethyltransferase</fullName>
        <ecNumber evidence="3 6">2.1.2.11</ecNumber>
    </recommendedName>
</protein>
<keyword evidence="4 6" id="KW-0808">Transferase</keyword>
<evidence type="ECO:0000256" key="6">
    <source>
        <dbReference type="RuleBase" id="RU362100"/>
    </source>
</evidence>
<dbReference type="PANTHER" id="PTHR20881:SF0">
    <property type="entry name" value="3-METHYL-2-OXOBUTANOATE HYDROXYMETHYLTRANSFERASE"/>
    <property type="match status" value="1"/>
</dbReference>
<dbReference type="InterPro" id="IPR003700">
    <property type="entry name" value="Pantoate_hydroxy_MeTrfase"/>
</dbReference>
<dbReference type="GO" id="GO:0000287">
    <property type="term" value="F:magnesium ion binding"/>
    <property type="evidence" value="ECO:0007669"/>
    <property type="project" value="TreeGrafter"/>
</dbReference>
<accession>G0W8X4</accession>
<dbReference type="InterPro" id="IPR015813">
    <property type="entry name" value="Pyrv/PenolPyrv_kinase-like_dom"/>
</dbReference>
<dbReference type="RefSeq" id="XP_003669478.1">
    <property type="nucleotide sequence ID" value="XM_003669430.1"/>
</dbReference>
<dbReference type="Gene3D" id="3.20.20.60">
    <property type="entry name" value="Phosphoenolpyruvate-binding domains"/>
    <property type="match status" value="1"/>
</dbReference>
<evidence type="ECO:0000256" key="4">
    <source>
        <dbReference type="ARBA" id="ARBA00022679"/>
    </source>
</evidence>
<dbReference type="NCBIfam" id="NF001452">
    <property type="entry name" value="PRK00311.1"/>
    <property type="match status" value="1"/>
</dbReference>
<dbReference type="EMBL" id="HE580269">
    <property type="protein sequence ID" value="CCD24235.1"/>
    <property type="molecule type" value="Genomic_DNA"/>
</dbReference>
<dbReference type="HAMAP" id="MF_00156">
    <property type="entry name" value="PanB"/>
    <property type="match status" value="1"/>
</dbReference>
<keyword evidence="8" id="KW-1185">Reference proteome</keyword>
<organism evidence="7 8">
    <name type="scientific">Naumovozyma dairenensis (strain ATCC 10597 / BCRC 20456 / CBS 421 / NBRC 0211 / NRRL Y-12639)</name>
    <name type="common">Saccharomyces dairenensis</name>
    <dbReference type="NCBI Taxonomy" id="1071378"/>
    <lineage>
        <taxon>Eukaryota</taxon>
        <taxon>Fungi</taxon>
        <taxon>Dikarya</taxon>
        <taxon>Ascomycota</taxon>
        <taxon>Saccharomycotina</taxon>
        <taxon>Saccharomycetes</taxon>
        <taxon>Saccharomycetales</taxon>
        <taxon>Saccharomycetaceae</taxon>
        <taxon>Naumovozyma</taxon>
    </lineage>
</organism>
<dbReference type="CDD" id="cd06557">
    <property type="entry name" value="KPHMT-like"/>
    <property type="match status" value="1"/>
</dbReference>
<dbReference type="NCBIfam" id="TIGR00222">
    <property type="entry name" value="panB"/>
    <property type="match status" value="1"/>
</dbReference>
<dbReference type="AlphaFoldDB" id="G0W8X4"/>
<keyword evidence="6" id="KW-0566">Pantothenate biosynthesis</keyword>
<dbReference type="OrthoDB" id="425211at2759"/>
<dbReference type="GO" id="GO:0003864">
    <property type="term" value="F:3-methyl-2-oxobutanoate hydroxymethyltransferase activity"/>
    <property type="evidence" value="ECO:0007669"/>
    <property type="project" value="UniProtKB-EC"/>
</dbReference>
<dbReference type="eggNOG" id="KOG2949">
    <property type="taxonomic scope" value="Eukaryota"/>
</dbReference>
<evidence type="ECO:0000256" key="3">
    <source>
        <dbReference type="ARBA" id="ARBA00012618"/>
    </source>
</evidence>
<comment type="similarity">
    <text evidence="2 6">Belongs to the PanB family.</text>
</comment>
<dbReference type="STRING" id="1071378.G0W8X4"/>
<dbReference type="Proteomes" id="UP000000689">
    <property type="component" value="Chromosome 3"/>
</dbReference>
<dbReference type="GeneID" id="11496407"/>
<dbReference type="GO" id="GO:0005739">
    <property type="term" value="C:mitochondrion"/>
    <property type="evidence" value="ECO:0007669"/>
    <property type="project" value="EnsemblFungi"/>
</dbReference>